<reference evidence="3" key="1">
    <citation type="submission" date="2021-07" db="EMBL/GenBank/DDBJ databases">
        <title>Draft genome of Mortierella alpina, strain LL118, isolated from an aspen leaf litter sample.</title>
        <authorList>
            <person name="Yang S."/>
            <person name="Vinatzer B.A."/>
        </authorList>
    </citation>
    <scope>NUCLEOTIDE SEQUENCE</scope>
    <source>
        <strain evidence="3">LL118</strain>
    </source>
</reference>
<feature type="region of interest" description="Disordered" evidence="2">
    <location>
        <begin position="308"/>
        <end position="357"/>
    </location>
</feature>
<gene>
    <name evidence="3" type="ORF">KVV02_003567</name>
</gene>
<feature type="region of interest" description="Disordered" evidence="2">
    <location>
        <begin position="248"/>
        <end position="273"/>
    </location>
</feature>
<comment type="caution">
    <text evidence="3">The sequence shown here is derived from an EMBL/GenBank/DDBJ whole genome shotgun (WGS) entry which is preliminary data.</text>
</comment>
<keyword evidence="1" id="KW-0175">Coiled coil</keyword>
<evidence type="ECO:0000313" key="3">
    <source>
        <dbReference type="EMBL" id="KAG9325150.1"/>
    </source>
</evidence>
<feature type="region of interest" description="Disordered" evidence="2">
    <location>
        <begin position="94"/>
        <end position="129"/>
    </location>
</feature>
<protein>
    <submittedName>
        <fullName evidence="3">Uncharacterized protein</fullName>
    </submittedName>
</protein>
<evidence type="ECO:0000256" key="1">
    <source>
        <dbReference type="SAM" id="Coils"/>
    </source>
</evidence>
<proteinExistence type="predicted"/>
<organism evidence="3 4">
    <name type="scientific">Mortierella alpina</name>
    <name type="common">Oleaginous fungus</name>
    <name type="synonym">Mortierella renispora</name>
    <dbReference type="NCBI Taxonomy" id="64518"/>
    <lineage>
        <taxon>Eukaryota</taxon>
        <taxon>Fungi</taxon>
        <taxon>Fungi incertae sedis</taxon>
        <taxon>Mucoromycota</taxon>
        <taxon>Mortierellomycotina</taxon>
        <taxon>Mortierellomycetes</taxon>
        <taxon>Mortierellales</taxon>
        <taxon>Mortierellaceae</taxon>
        <taxon>Mortierella</taxon>
    </lineage>
</organism>
<evidence type="ECO:0000256" key="2">
    <source>
        <dbReference type="SAM" id="MobiDB-lite"/>
    </source>
</evidence>
<sequence length="531" mass="59404">MDGTPFAFYSNFNSLSIHTSELQGTPSFACDTSGHEPSRKRKNSVDDNSPLAMKTRTGIGLEQEIVYDRTLTMLMAGQRRLLEEQRQREYQLAMQRQAEQDFHQQQQQQQQQLAPMHHTQSQHHHRESPAEAMRRLFMAGRNQSSAQHPQTGLLNAGTLSATTTAAMIGAPSRTSTFADCAGEIAGCETNRIPGMRDRYQAMITPCTFCRRPQCQFCAVTCASCQEMTCRACCVASYDKPESIAVAPHPVSPAMRGSQTRQLEPEWTPLSSKSPAETLEPAYLRPYLSKEPLCPGFDPNAYANLSSRLSEATPTPHNPVQQGTQLELGQTRDPNERPREYQPYAATPSTTFLAPSVPQPASSYEMRLLLDRLSSLDGSISLMQQRLDEHERKTQQAETVLQKQITAMLEQRDKELLGAMQEQIQTVVDSVRNADGDGGVGERILQQVGQLGQEAREAHLELNEDLKDRSFRAETVEKKLLSGLQELKDEMRGSTTEIDRLRSVVSQQSQMLGLIVEVHGHLQQNTRMSLIF</sequence>
<evidence type="ECO:0000313" key="4">
    <source>
        <dbReference type="Proteomes" id="UP000717515"/>
    </source>
</evidence>
<feature type="coiled-coil region" evidence="1">
    <location>
        <begin position="372"/>
        <end position="399"/>
    </location>
</feature>
<feature type="compositionally biased region" description="Polar residues" evidence="2">
    <location>
        <begin position="308"/>
        <end position="327"/>
    </location>
</feature>
<feature type="region of interest" description="Disordered" evidence="2">
    <location>
        <begin position="27"/>
        <end position="51"/>
    </location>
</feature>
<accession>A0A9P8D1S2</accession>
<name>A0A9P8D1S2_MORAP</name>
<dbReference type="AlphaFoldDB" id="A0A9P8D1S2"/>
<feature type="compositionally biased region" description="Low complexity" evidence="2">
    <location>
        <begin position="94"/>
        <end position="112"/>
    </location>
</feature>
<dbReference type="Proteomes" id="UP000717515">
    <property type="component" value="Unassembled WGS sequence"/>
</dbReference>
<dbReference type="EMBL" id="JAIFTL010000047">
    <property type="protein sequence ID" value="KAG9325150.1"/>
    <property type="molecule type" value="Genomic_DNA"/>
</dbReference>